<sequence length="148" mass="16451">MPGASAKGIEWVSSFDERASPGLTQRTKEMLTSSLLRTQLHTLSSPSLAETPSTSPAKTPDMWEKHNILKAPMVESYHVSAQDSEADNNYNSSDSGCRRTLAHERLSYSMHQRIHVDNMANTRSQAPNKPVFHMPKAIQRGSALRQCT</sequence>
<evidence type="ECO:0000313" key="2">
    <source>
        <dbReference type="EMBL" id="RDW91062.1"/>
    </source>
</evidence>
<feature type="region of interest" description="Disordered" evidence="1">
    <location>
        <begin position="39"/>
        <end position="61"/>
    </location>
</feature>
<feature type="compositionally biased region" description="Polar residues" evidence="1">
    <location>
        <begin position="39"/>
        <end position="57"/>
    </location>
</feature>
<organism evidence="2 3">
    <name type="scientific">Coleophoma crateriformis</name>
    <dbReference type="NCBI Taxonomy" id="565419"/>
    <lineage>
        <taxon>Eukaryota</taxon>
        <taxon>Fungi</taxon>
        <taxon>Dikarya</taxon>
        <taxon>Ascomycota</taxon>
        <taxon>Pezizomycotina</taxon>
        <taxon>Leotiomycetes</taxon>
        <taxon>Helotiales</taxon>
        <taxon>Dermateaceae</taxon>
        <taxon>Coleophoma</taxon>
    </lineage>
</organism>
<evidence type="ECO:0000256" key="1">
    <source>
        <dbReference type="SAM" id="MobiDB-lite"/>
    </source>
</evidence>
<gene>
    <name evidence="2" type="ORF">BP5796_02227</name>
</gene>
<feature type="compositionally biased region" description="Polar residues" evidence="1">
    <location>
        <begin position="79"/>
        <end position="95"/>
    </location>
</feature>
<dbReference type="AlphaFoldDB" id="A0A3D8SXL0"/>
<dbReference type="EMBL" id="PDLN01000003">
    <property type="protein sequence ID" value="RDW91062.1"/>
    <property type="molecule type" value="Genomic_DNA"/>
</dbReference>
<comment type="caution">
    <text evidence="2">The sequence shown here is derived from an EMBL/GenBank/DDBJ whole genome shotgun (WGS) entry which is preliminary data.</text>
</comment>
<protein>
    <submittedName>
        <fullName evidence="2">Uncharacterized protein</fullName>
    </submittedName>
</protein>
<proteinExistence type="predicted"/>
<keyword evidence="3" id="KW-1185">Reference proteome</keyword>
<reference evidence="2 3" key="1">
    <citation type="journal article" date="2018" name="IMA Fungus">
        <title>IMA Genome-F 9: Draft genome sequence of Annulohypoxylon stygium, Aspergillus mulundensis, Berkeleyomyces basicola (syn. Thielaviopsis basicola), Ceratocystis smalleyi, two Cercospora beticola strains, Coleophoma cylindrospora, Fusarium fracticaudum, Phialophora cf. hyalina, and Morchella septimelata.</title>
        <authorList>
            <person name="Wingfield B.D."/>
            <person name="Bills G.F."/>
            <person name="Dong Y."/>
            <person name="Huang W."/>
            <person name="Nel W.J."/>
            <person name="Swalarsk-Parry B.S."/>
            <person name="Vaghefi N."/>
            <person name="Wilken P.M."/>
            <person name="An Z."/>
            <person name="de Beer Z.W."/>
            <person name="De Vos L."/>
            <person name="Chen L."/>
            <person name="Duong T.A."/>
            <person name="Gao Y."/>
            <person name="Hammerbacher A."/>
            <person name="Kikkert J.R."/>
            <person name="Li Y."/>
            <person name="Li H."/>
            <person name="Li K."/>
            <person name="Li Q."/>
            <person name="Liu X."/>
            <person name="Ma X."/>
            <person name="Naidoo K."/>
            <person name="Pethybridge S.J."/>
            <person name="Sun J."/>
            <person name="Steenkamp E.T."/>
            <person name="van der Nest M.A."/>
            <person name="van Wyk S."/>
            <person name="Wingfield M.J."/>
            <person name="Xiong C."/>
            <person name="Yue Q."/>
            <person name="Zhang X."/>
        </authorList>
    </citation>
    <scope>NUCLEOTIDE SEQUENCE [LARGE SCALE GENOMIC DNA]</scope>
    <source>
        <strain evidence="2 3">BP5796</strain>
    </source>
</reference>
<name>A0A3D8SXL0_9HELO</name>
<evidence type="ECO:0000313" key="3">
    <source>
        <dbReference type="Proteomes" id="UP000256328"/>
    </source>
</evidence>
<accession>A0A3D8SXL0</accession>
<feature type="region of interest" description="Disordered" evidence="1">
    <location>
        <begin position="79"/>
        <end position="98"/>
    </location>
</feature>
<dbReference type="Proteomes" id="UP000256328">
    <property type="component" value="Unassembled WGS sequence"/>
</dbReference>